<dbReference type="PANTHER" id="PTHR43591">
    <property type="entry name" value="METHYLTRANSFERASE"/>
    <property type="match status" value="1"/>
</dbReference>
<feature type="compositionally biased region" description="Low complexity" evidence="1">
    <location>
        <begin position="1"/>
        <end position="18"/>
    </location>
</feature>
<dbReference type="InParanoid" id="A0A3N4KND7"/>
<dbReference type="Proteomes" id="UP000277580">
    <property type="component" value="Unassembled WGS sequence"/>
</dbReference>
<dbReference type="STRING" id="1392247.A0A3N4KND7"/>
<dbReference type="PANTHER" id="PTHR43591:SF10">
    <property type="entry name" value="ABC TRANSMEMBRANE TYPE-1 DOMAIN-CONTAINING PROTEIN-RELATED"/>
    <property type="match status" value="1"/>
</dbReference>
<reference evidence="2 3" key="1">
    <citation type="journal article" date="2018" name="Nat. Ecol. Evol.">
        <title>Pezizomycetes genomes reveal the molecular basis of ectomycorrhizal truffle lifestyle.</title>
        <authorList>
            <person name="Murat C."/>
            <person name="Payen T."/>
            <person name="Noel B."/>
            <person name="Kuo A."/>
            <person name="Morin E."/>
            <person name="Chen J."/>
            <person name="Kohler A."/>
            <person name="Krizsan K."/>
            <person name="Balestrini R."/>
            <person name="Da Silva C."/>
            <person name="Montanini B."/>
            <person name="Hainaut M."/>
            <person name="Levati E."/>
            <person name="Barry K.W."/>
            <person name="Belfiori B."/>
            <person name="Cichocki N."/>
            <person name="Clum A."/>
            <person name="Dockter R.B."/>
            <person name="Fauchery L."/>
            <person name="Guy J."/>
            <person name="Iotti M."/>
            <person name="Le Tacon F."/>
            <person name="Lindquist E.A."/>
            <person name="Lipzen A."/>
            <person name="Malagnac F."/>
            <person name="Mello A."/>
            <person name="Molinier V."/>
            <person name="Miyauchi S."/>
            <person name="Poulain J."/>
            <person name="Riccioni C."/>
            <person name="Rubini A."/>
            <person name="Sitrit Y."/>
            <person name="Splivallo R."/>
            <person name="Traeger S."/>
            <person name="Wang M."/>
            <person name="Zifcakova L."/>
            <person name="Wipf D."/>
            <person name="Zambonelli A."/>
            <person name="Paolocci F."/>
            <person name="Nowrousian M."/>
            <person name="Ottonello S."/>
            <person name="Baldrian P."/>
            <person name="Spatafora J.W."/>
            <person name="Henrissat B."/>
            <person name="Nagy L.G."/>
            <person name="Aury J.M."/>
            <person name="Wincker P."/>
            <person name="Grigoriev I.V."/>
            <person name="Bonfante P."/>
            <person name="Martin F.M."/>
        </authorList>
    </citation>
    <scope>NUCLEOTIDE SEQUENCE [LARGE SCALE GENOMIC DNA]</scope>
    <source>
        <strain evidence="2 3">CCBAS932</strain>
    </source>
</reference>
<sequence>MAESANPNANAASAALPDLDVDSGNTTDDYSLYSSGVESATTSLKSSVLKYKYEHGRRYHAYKEGAYYGPNDEAQNEQLDIFHHYCTLAMGGKLHLAPIGDNPQKILDIGTGTGIWAIDCADTYPSAQVIGNDLSPIQPSWVPPNLQFEVDDLESEWAVPPNVFDFIHMRYMLACVTDWPTLFRKAYTATKPGGYFESQEPTLQIFSDDGTLPRGSPIDIWVDKMGEAAEKFGKLAHIAHRTKTWMIEAGFEDVHEKVIKLPLGPWAKDPNVKEIGKYALLSALTGLEGFTMALFTRILGWSSEEVLAFCGKCRQQLVDRKTHVYQNYHVVYGRKPEKDEE</sequence>
<gene>
    <name evidence="2" type="ORF">P167DRAFT_537196</name>
</gene>
<dbReference type="GO" id="GO:0008168">
    <property type="term" value="F:methyltransferase activity"/>
    <property type="evidence" value="ECO:0007669"/>
    <property type="project" value="UniProtKB-KW"/>
</dbReference>
<dbReference type="OrthoDB" id="184880at2759"/>
<dbReference type="EMBL" id="ML119139">
    <property type="protein sequence ID" value="RPB10909.1"/>
    <property type="molecule type" value="Genomic_DNA"/>
</dbReference>
<dbReference type="SUPFAM" id="SSF53335">
    <property type="entry name" value="S-adenosyl-L-methionine-dependent methyltransferases"/>
    <property type="match status" value="1"/>
</dbReference>
<evidence type="ECO:0000313" key="2">
    <source>
        <dbReference type="EMBL" id="RPB10909.1"/>
    </source>
</evidence>
<accession>A0A3N4KND7</accession>
<proteinExistence type="predicted"/>
<protein>
    <submittedName>
        <fullName evidence="2">S-adenosyl-L-methionine-dependent methyltransferase</fullName>
    </submittedName>
</protein>
<dbReference type="AlphaFoldDB" id="A0A3N4KND7"/>
<evidence type="ECO:0000256" key="1">
    <source>
        <dbReference type="SAM" id="MobiDB-lite"/>
    </source>
</evidence>
<dbReference type="Pfam" id="PF13489">
    <property type="entry name" value="Methyltransf_23"/>
    <property type="match status" value="1"/>
</dbReference>
<organism evidence="2 3">
    <name type="scientific">Morchella conica CCBAS932</name>
    <dbReference type="NCBI Taxonomy" id="1392247"/>
    <lineage>
        <taxon>Eukaryota</taxon>
        <taxon>Fungi</taxon>
        <taxon>Dikarya</taxon>
        <taxon>Ascomycota</taxon>
        <taxon>Pezizomycotina</taxon>
        <taxon>Pezizomycetes</taxon>
        <taxon>Pezizales</taxon>
        <taxon>Morchellaceae</taxon>
        <taxon>Morchella</taxon>
    </lineage>
</organism>
<dbReference type="Gene3D" id="3.40.50.150">
    <property type="entry name" value="Vaccinia Virus protein VP39"/>
    <property type="match status" value="1"/>
</dbReference>
<keyword evidence="3" id="KW-1185">Reference proteome</keyword>
<name>A0A3N4KND7_9PEZI</name>
<keyword evidence="2" id="KW-0808">Transferase</keyword>
<dbReference type="InterPro" id="IPR029063">
    <property type="entry name" value="SAM-dependent_MTases_sf"/>
</dbReference>
<keyword evidence="2" id="KW-0489">Methyltransferase</keyword>
<dbReference type="CDD" id="cd02440">
    <property type="entry name" value="AdoMet_MTases"/>
    <property type="match status" value="1"/>
</dbReference>
<dbReference type="GO" id="GO:0032259">
    <property type="term" value="P:methylation"/>
    <property type="evidence" value="ECO:0007669"/>
    <property type="project" value="UniProtKB-KW"/>
</dbReference>
<evidence type="ECO:0000313" key="3">
    <source>
        <dbReference type="Proteomes" id="UP000277580"/>
    </source>
</evidence>
<feature type="region of interest" description="Disordered" evidence="1">
    <location>
        <begin position="1"/>
        <end position="20"/>
    </location>
</feature>